<feature type="transmembrane region" description="Helical" evidence="1">
    <location>
        <begin position="16"/>
        <end position="43"/>
    </location>
</feature>
<gene>
    <name evidence="2" type="ORF">BKP35_08540</name>
</gene>
<dbReference type="EMBL" id="MLQQ01000013">
    <property type="protein sequence ID" value="OIJ13815.1"/>
    <property type="molecule type" value="Genomic_DNA"/>
</dbReference>
<name>A0A1S2LR00_9BACI</name>
<sequence length="77" mass="8533">MKIIFVEWPPMQNRTVAIGALVAILSPAIMFIGMLITSVGRVLGVISKAIKIFKLFNLTLLANPITWIIAGTFFLMR</sequence>
<keyword evidence="1" id="KW-0812">Transmembrane</keyword>
<dbReference type="AlphaFoldDB" id="A0A1S2LR00"/>
<protein>
    <submittedName>
        <fullName evidence="2">Uncharacterized protein</fullName>
    </submittedName>
</protein>
<accession>A0A1S2LR00</accession>
<organism evidence="2 3">
    <name type="scientific">Anaerobacillus arseniciselenatis</name>
    <dbReference type="NCBI Taxonomy" id="85682"/>
    <lineage>
        <taxon>Bacteria</taxon>
        <taxon>Bacillati</taxon>
        <taxon>Bacillota</taxon>
        <taxon>Bacilli</taxon>
        <taxon>Bacillales</taxon>
        <taxon>Bacillaceae</taxon>
        <taxon>Anaerobacillus</taxon>
    </lineage>
</organism>
<keyword evidence="3" id="KW-1185">Reference proteome</keyword>
<keyword evidence="1" id="KW-0472">Membrane</keyword>
<comment type="caution">
    <text evidence="2">The sequence shown here is derived from an EMBL/GenBank/DDBJ whole genome shotgun (WGS) entry which is preliminary data.</text>
</comment>
<proteinExistence type="predicted"/>
<dbReference type="RefSeq" id="WP_071312925.1">
    <property type="nucleotide sequence ID" value="NZ_MLQQ01000013.1"/>
</dbReference>
<reference evidence="2 3" key="1">
    <citation type="submission" date="2016-10" db="EMBL/GenBank/DDBJ databases">
        <title>Draft genome sequences of four alkaliphilic bacteria belonging to the Anaerobacillus genus.</title>
        <authorList>
            <person name="Bassil N.M."/>
            <person name="Lloyd J.R."/>
        </authorList>
    </citation>
    <scope>NUCLEOTIDE SEQUENCE [LARGE SCALE GENOMIC DNA]</scope>
    <source>
        <strain evidence="2 3">DSM 15340</strain>
    </source>
</reference>
<dbReference type="Proteomes" id="UP000180098">
    <property type="component" value="Unassembled WGS sequence"/>
</dbReference>
<evidence type="ECO:0000256" key="1">
    <source>
        <dbReference type="SAM" id="Phobius"/>
    </source>
</evidence>
<feature type="transmembrane region" description="Helical" evidence="1">
    <location>
        <begin position="55"/>
        <end position="76"/>
    </location>
</feature>
<evidence type="ECO:0000313" key="2">
    <source>
        <dbReference type="EMBL" id="OIJ13815.1"/>
    </source>
</evidence>
<keyword evidence="1" id="KW-1133">Transmembrane helix</keyword>
<evidence type="ECO:0000313" key="3">
    <source>
        <dbReference type="Proteomes" id="UP000180098"/>
    </source>
</evidence>